<feature type="region of interest" description="Disordered" evidence="2">
    <location>
        <begin position="445"/>
        <end position="507"/>
    </location>
</feature>
<evidence type="ECO:0000256" key="1">
    <source>
        <dbReference type="SAM" id="Coils"/>
    </source>
</evidence>
<sequence>MPGKEIMSGTADVAVATPAPSRRMPPWLLTPGGPKEPNTAEFRAKMAALAEEKRTLLTEVRQLRASLGPREGREATDNELAELRQRMSDIDARRKMEQEMRFKKNEEIQRVQKLHDERQSRLRELSEDLGGFTTLKEIDNAIALITRKMETSGGGLAAEKRTVRQLSKLEEAKRYLVELQPLTEAITEAKHREAMLQREWQEINDRIRSLWSEYNEQRATKQQKEQEIRITGVNRSEVYKKCEEISAKINKLSEEMNRMREEHNKAMEAWNAWREEARAKYLAKMEAERKERQRRYLERKNAAKLEEKRARALRRQNPYEVEIEACKTLLRYVQDHKVMVQREEAELARKQAAAAFDPSKFLPEGAVLLNDGKKFSDSRKGGAGGKHKAAQTQKQKPEKAPKNRVLQHPEDKIRLFQLVNEELPVALAAIDETMERLRAKQKEYESHIKVGELELSSDDEEDEEAQEEEGAAEATEEEAPKEADDVEEVTAGAAEAVTQSGQEEATV</sequence>
<keyword evidence="1" id="KW-0175">Coiled coil</keyword>
<dbReference type="EMBL" id="AUPL01005341">
    <property type="protein sequence ID" value="ESL06977.1"/>
    <property type="molecule type" value="Genomic_DNA"/>
</dbReference>
<dbReference type="InterPro" id="IPR039604">
    <property type="entry name" value="Bfr1"/>
</dbReference>
<feature type="compositionally biased region" description="Basic and acidic residues" evidence="2">
    <location>
        <begin position="395"/>
        <end position="407"/>
    </location>
</feature>
<dbReference type="VEuPathDB" id="TriTrypDB:TRSC58_05341"/>
<dbReference type="GO" id="GO:0008298">
    <property type="term" value="P:intracellular mRNA localization"/>
    <property type="evidence" value="ECO:0007669"/>
    <property type="project" value="TreeGrafter"/>
</dbReference>
<feature type="coiled-coil region" evidence="1">
    <location>
        <begin position="235"/>
        <end position="307"/>
    </location>
</feature>
<feature type="region of interest" description="Disordered" evidence="2">
    <location>
        <begin position="1"/>
        <end position="37"/>
    </location>
</feature>
<dbReference type="Proteomes" id="UP000031737">
    <property type="component" value="Unassembled WGS sequence"/>
</dbReference>
<evidence type="ECO:0008006" key="5">
    <source>
        <dbReference type="Google" id="ProtNLM"/>
    </source>
</evidence>
<dbReference type="GO" id="GO:0005783">
    <property type="term" value="C:endoplasmic reticulum"/>
    <property type="evidence" value="ECO:0007669"/>
    <property type="project" value="TreeGrafter"/>
</dbReference>
<proteinExistence type="predicted"/>
<dbReference type="GO" id="GO:1990904">
    <property type="term" value="C:ribonucleoprotein complex"/>
    <property type="evidence" value="ECO:0007669"/>
    <property type="project" value="TreeGrafter"/>
</dbReference>
<feature type="compositionally biased region" description="Acidic residues" evidence="2">
    <location>
        <begin position="455"/>
        <end position="477"/>
    </location>
</feature>
<feature type="region of interest" description="Disordered" evidence="2">
    <location>
        <begin position="372"/>
        <end position="407"/>
    </location>
</feature>
<accession>A0A061J103</accession>
<reference evidence="3 4" key="1">
    <citation type="submission" date="2013-07" db="EMBL/GenBank/DDBJ databases">
        <authorList>
            <person name="Stoco P.H."/>
            <person name="Wagner G."/>
            <person name="Gerber A."/>
            <person name="Zaha A."/>
            <person name="Thompson C."/>
            <person name="Bartholomeu D.C."/>
            <person name="Luckemeyer D.D."/>
            <person name="Bahia D."/>
            <person name="Loreto E."/>
            <person name="Prestes E.B."/>
            <person name="Lima F.M."/>
            <person name="Rodrigues-Luiz G."/>
            <person name="Vallejo G.A."/>
            <person name="Filho J.F."/>
            <person name="Monteiro K.M."/>
            <person name="Tyler K.M."/>
            <person name="de Almeida L.G."/>
            <person name="Ortiz M.F."/>
            <person name="Siervo M.A."/>
            <person name="de Moraes M.H."/>
            <person name="Cunha O.L."/>
            <person name="Mendonca-Neto R."/>
            <person name="Silva R."/>
            <person name="Teixeira S.M."/>
            <person name="Murta S.M."/>
            <person name="Sincero T.C."/>
            <person name="Mendes T.A."/>
            <person name="Urmenyi T.P."/>
            <person name="Silva V.G."/>
            <person name="da Rocha W.D."/>
            <person name="Andersson B."/>
            <person name="Romanha A.J."/>
            <person name="Steindel M."/>
            <person name="de Vasconcelos A.T."/>
            <person name="Grisard E.C."/>
        </authorList>
    </citation>
    <scope>NUCLEOTIDE SEQUENCE [LARGE SCALE GENOMIC DNA]</scope>
    <source>
        <strain evidence="3 4">SC58</strain>
    </source>
</reference>
<name>A0A061J103_TRYRA</name>
<dbReference type="GO" id="GO:0003729">
    <property type="term" value="F:mRNA binding"/>
    <property type="evidence" value="ECO:0007669"/>
    <property type="project" value="TreeGrafter"/>
</dbReference>
<gene>
    <name evidence="3" type="ORF">TRSC58_05341</name>
</gene>
<organism evidence="3 4">
    <name type="scientific">Trypanosoma rangeli SC58</name>
    <dbReference type="NCBI Taxonomy" id="429131"/>
    <lineage>
        <taxon>Eukaryota</taxon>
        <taxon>Discoba</taxon>
        <taxon>Euglenozoa</taxon>
        <taxon>Kinetoplastea</taxon>
        <taxon>Metakinetoplastina</taxon>
        <taxon>Trypanosomatida</taxon>
        <taxon>Trypanosomatidae</taxon>
        <taxon>Trypanosoma</taxon>
        <taxon>Herpetosoma</taxon>
    </lineage>
</organism>
<feature type="coiled-coil region" evidence="1">
    <location>
        <begin position="46"/>
        <end position="128"/>
    </location>
</feature>
<dbReference type="GO" id="GO:0042175">
    <property type="term" value="C:nuclear outer membrane-endoplasmic reticulum membrane network"/>
    <property type="evidence" value="ECO:0007669"/>
    <property type="project" value="TreeGrafter"/>
</dbReference>
<feature type="compositionally biased region" description="Low complexity" evidence="2">
    <location>
        <begin position="489"/>
        <end position="498"/>
    </location>
</feature>
<dbReference type="AlphaFoldDB" id="A0A061J103"/>
<comment type="caution">
    <text evidence="3">The sequence shown here is derived from an EMBL/GenBank/DDBJ whole genome shotgun (WGS) entry which is preliminary data.</text>
</comment>
<evidence type="ECO:0000313" key="3">
    <source>
        <dbReference type="EMBL" id="ESL06977.1"/>
    </source>
</evidence>
<evidence type="ECO:0000313" key="4">
    <source>
        <dbReference type="Proteomes" id="UP000031737"/>
    </source>
</evidence>
<dbReference type="PANTHER" id="PTHR31027:SF2">
    <property type="entry name" value="LEBERCILIN DOMAIN-CONTAINING PROTEIN"/>
    <property type="match status" value="1"/>
</dbReference>
<evidence type="ECO:0000256" key="2">
    <source>
        <dbReference type="SAM" id="MobiDB-lite"/>
    </source>
</evidence>
<keyword evidence="4" id="KW-1185">Reference proteome</keyword>
<dbReference type="PANTHER" id="PTHR31027">
    <property type="entry name" value="NUCLEAR SEGREGATION PROTEIN BFR1"/>
    <property type="match status" value="1"/>
</dbReference>
<dbReference type="OrthoDB" id="273233at2759"/>
<protein>
    <recommendedName>
        <fullName evidence="5">Nuclear segregation protein</fullName>
    </recommendedName>
</protein>